<comment type="caution">
    <text evidence="2">The sequence shown here is derived from an EMBL/GenBank/DDBJ whole genome shotgun (WGS) entry which is preliminary data.</text>
</comment>
<dbReference type="Proteomes" id="UP001610706">
    <property type="component" value="Unassembled WGS sequence"/>
</dbReference>
<sequence length="180" mass="20744">MATWKKYNKKTIYLLLTLILSGFLSVFFQPLVNEKALDTLVNIYSILAGFLIGVIALIGDPASLPSGSWRIAEASTRNTFKNLKGTRNLLYIYLITLFIIFMYKLLSVNGIVEILASYELEIKIEQPLLTLKKWSELFILFCSFVAFGYSFRLPSKLFSIQQQRVNKEIESRRRDANIRE</sequence>
<reference evidence="2 3" key="1">
    <citation type="submission" date="2024-08" db="EMBL/GenBank/DDBJ databases">
        <title>Oceanimonas smirnovii Genome sequencing and assembly.</title>
        <authorList>
            <person name="Tang B."/>
        </authorList>
    </citation>
    <scope>NUCLEOTIDE SEQUENCE [LARGE SCALE GENOMIC DNA]</scope>
    <source>
        <strain evidence="2 3">OS2020-119</strain>
    </source>
</reference>
<feature type="transmembrane region" description="Helical" evidence="1">
    <location>
        <begin position="12"/>
        <end position="31"/>
    </location>
</feature>
<keyword evidence="1" id="KW-0812">Transmembrane</keyword>
<keyword evidence="1" id="KW-1133">Transmembrane helix</keyword>
<organism evidence="2 3">
    <name type="scientific">Oceanimonas smirnovii</name>
    <dbReference type="NCBI Taxonomy" id="264574"/>
    <lineage>
        <taxon>Bacteria</taxon>
        <taxon>Pseudomonadati</taxon>
        <taxon>Pseudomonadota</taxon>
        <taxon>Gammaproteobacteria</taxon>
        <taxon>Aeromonadales</taxon>
        <taxon>Aeromonadaceae</taxon>
        <taxon>Oceanimonas</taxon>
    </lineage>
</organism>
<feature type="transmembrane region" description="Helical" evidence="1">
    <location>
        <begin position="88"/>
        <end position="106"/>
    </location>
</feature>
<feature type="transmembrane region" description="Helical" evidence="1">
    <location>
        <begin position="137"/>
        <end position="154"/>
    </location>
</feature>
<keyword evidence="1" id="KW-0472">Membrane</keyword>
<dbReference type="EMBL" id="JBGFTR010000035">
    <property type="protein sequence ID" value="MFH7566535.1"/>
    <property type="molecule type" value="Genomic_DNA"/>
</dbReference>
<evidence type="ECO:0000256" key="1">
    <source>
        <dbReference type="SAM" id="Phobius"/>
    </source>
</evidence>
<proteinExistence type="predicted"/>
<gene>
    <name evidence="2" type="ORF">AB9R89_14585</name>
</gene>
<name>A0ABW7P5L6_9GAMM</name>
<feature type="transmembrane region" description="Helical" evidence="1">
    <location>
        <begin position="43"/>
        <end position="67"/>
    </location>
</feature>
<evidence type="ECO:0000313" key="3">
    <source>
        <dbReference type="Proteomes" id="UP001610706"/>
    </source>
</evidence>
<dbReference type="RefSeq" id="WP_395545915.1">
    <property type="nucleotide sequence ID" value="NZ_CP166302.1"/>
</dbReference>
<keyword evidence="3" id="KW-1185">Reference proteome</keyword>
<accession>A0ABW7P5L6</accession>
<protein>
    <submittedName>
        <fullName evidence="2">Uncharacterized protein</fullName>
    </submittedName>
</protein>
<evidence type="ECO:0000313" key="2">
    <source>
        <dbReference type="EMBL" id="MFH7566535.1"/>
    </source>
</evidence>